<dbReference type="AlphaFoldDB" id="A0A449I294"/>
<evidence type="ECO:0000313" key="1">
    <source>
        <dbReference type="EMBL" id="VFB13571.1"/>
    </source>
</evidence>
<proteinExistence type="predicted"/>
<name>A0A449I294_9BACE</name>
<accession>A0A449I294</accession>
<gene>
    <name evidence="1" type="ORF">NCTC7812_01098</name>
</gene>
<organism evidence="1 2">
    <name type="scientific">Prevotella heparinolytica</name>
    <dbReference type="NCBI Taxonomy" id="28113"/>
    <lineage>
        <taxon>Bacteria</taxon>
        <taxon>Pseudomonadati</taxon>
        <taxon>Bacteroidota</taxon>
        <taxon>Bacteroidia</taxon>
        <taxon>Bacteroidales</taxon>
        <taxon>Bacteroidaceae</taxon>
        <taxon>Bacteroides</taxon>
    </lineage>
</organism>
<protein>
    <submittedName>
        <fullName evidence="1">Uncharacterized protein</fullName>
    </submittedName>
</protein>
<evidence type="ECO:0000313" key="2">
    <source>
        <dbReference type="Proteomes" id="UP000396835"/>
    </source>
</evidence>
<dbReference type="EMBL" id="CAACYH010000004">
    <property type="protein sequence ID" value="VFB13571.1"/>
    <property type="molecule type" value="Genomic_DNA"/>
</dbReference>
<dbReference type="Proteomes" id="UP000396835">
    <property type="component" value="Unassembled WGS sequence"/>
</dbReference>
<reference evidence="1 2" key="1">
    <citation type="submission" date="2019-02" db="EMBL/GenBank/DDBJ databases">
        <authorList>
            <consortium name="Pathogen Informatics"/>
        </authorList>
    </citation>
    <scope>NUCLEOTIDE SEQUENCE [LARGE SCALE GENOMIC DNA]</scope>
    <source>
        <strain evidence="1 2">3012STDY7078512</strain>
    </source>
</reference>
<sequence length="57" mass="6556">MVVIRKIFIVALALFLTCQMYGQQVHIRHKGCKYAMTIPIGWSIIPKVILKEINLSK</sequence>